<gene>
    <name evidence="3" type="ORF">O4G74_09425</name>
</gene>
<sequence length="189" mass="22153">MAFRKLLLHIGAAGALALAAFTPVAVADQRGDRGHYDRGDRGDRGDRYHGDRHRGNRDYHRGDRRGDYKHRRDNRRDYRRGRDYHRNNHRYHNRGRVVTRNYYSAPTYHRTRPRVVYHYNRGYHHPRYTIGNRYHYGSNSVIIRDYGRYGLYSPPRGHQWVHHRGSNDAVLTSVATGAIVGLAIGILSH</sequence>
<dbReference type="Gene3D" id="3.10.450.160">
    <property type="entry name" value="inner membrane protein cigr"/>
    <property type="match status" value="1"/>
</dbReference>
<name>A0ABT4LVE8_9PROT</name>
<evidence type="ECO:0000313" key="4">
    <source>
        <dbReference type="Proteomes" id="UP001083770"/>
    </source>
</evidence>
<evidence type="ECO:0000313" key="3">
    <source>
        <dbReference type="EMBL" id="MCZ4298276.1"/>
    </source>
</evidence>
<feature type="compositionally biased region" description="Basic and acidic residues" evidence="1">
    <location>
        <begin position="74"/>
        <end position="86"/>
    </location>
</feature>
<feature type="signal peptide" evidence="2">
    <location>
        <begin position="1"/>
        <end position="27"/>
    </location>
</feature>
<dbReference type="Proteomes" id="UP001083770">
    <property type="component" value="Unassembled WGS sequence"/>
</dbReference>
<dbReference type="Pfam" id="PF11776">
    <property type="entry name" value="RcnB"/>
    <property type="match status" value="1"/>
</dbReference>
<dbReference type="EMBL" id="JAPWGW010000003">
    <property type="protein sequence ID" value="MCZ4298276.1"/>
    <property type="molecule type" value="Genomic_DNA"/>
</dbReference>
<comment type="caution">
    <text evidence="3">The sequence shown here is derived from an EMBL/GenBank/DDBJ whole genome shotgun (WGS) entry which is preliminary data.</text>
</comment>
<protein>
    <submittedName>
        <fullName evidence="3">RcnB family protein</fullName>
    </submittedName>
</protein>
<reference evidence="3" key="1">
    <citation type="submission" date="2022-12" db="EMBL/GenBank/DDBJ databases">
        <title>Bacterial isolates from different developmental stages of Nematostella vectensis.</title>
        <authorList>
            <person name="Fraune S."/>
        </authorList>
    </citation>
    <scope>NUCLEOTIDE SEQUENCE</scope>
    <source>
        <strain evidence="3">G21632-S1</strain>
    </source>
</reference>
<organism evidence="3 4">
    <name type="scientific">Henriciella marina</name>
    <dbReference type="NCBI Taxonomy" id="453851"/>
    <lineage>
        <taxon>Bacteria</taxon>
        <taxon>Pseudomonadati</taxon>
        <taxon>Pseudomonadota</taxon>
        <taxon>Alphaproteobacteria</taxon>
        <taxon>Hyphomonadales</taxon>
        <taxon>Hyphomonadaceae</taxon>
        <taxon>Henriciella</taxon>
    </lineage>
</organism>
<keyword evidence="2" id="KW-0732">Signal</keyword>
<evidence type="ECO:0000256" key="2">
    <source>
        <dbReference type="SAM" id="SignalP"/>
    </source>
</evidence>
<dbReference type="RefSeq" id="WP_269402354.1">
    <property type="nucleotide sequence ID" value="NZ_JAPWGW010000003.1"/>
</dbReference>
<proteinExistence type="predicted"/>
<keyword evidence="4" id="KW-1185">Reference proteome</keyword>
<feature type="region of interest" description="Disordered" evidence="1">
    <location>
        <begin position="30"/>
        <end position="88"/>
    </location>
</feature>
<evidence type="ECO:0000256" key="1">
    <source>
        <dbReference type="SAM" id="MobiDB-lite"/>
    </source>
</evidence>
<feature type="chain" id="PRO_5047491164" evidence="2">
    <location>
        <begin position="28"/>
        <end position="189"/>
    </location>
</feature>
<feature type="compositionally biased region" description="Basic and acidic residues" evidence="1">
    <location>
        <begin position="30"/>
        <end position="49"/>
    </location>
</feature>
<accession>A0ABT4LVE8</accession>
<dbReference type="InterPro" id="IPR024572">
    <property type="entry name" value="RcnB"/>
</dbReference>
<feature type="compositionally biased region" description="Basic and acidic residues" evidence="1">
    <location>
        <begin position="56"/>
        <end position="66"/>
    </location>
</feature>